<dbReference type="Gene3D" id="3.40.50.720">
    <property type="entry name" value="NAD(P)-binding Rossmann-like Domain"/>
    <property type="match status" value="1"/>
</dbReference>
<dbReference type="EMBL" id="JBHSBI010000032">
    <property type="protein sequence ID" value="MFC4014174.1"/>
    <property type="molecule type" value="Genomic_DNA"/>
</dbReference>
<organism evidence="2 3">
    <name type="scientific">Nonomuraea purpurea</name>
    <dbReference type="NCBI Taxonomy" id="1849276"/>
    <lineage>
        <taxon>Bacteria</taxon>
        <taxon>Bacillati</taxon>
        <taxon>Actinomycetota</taxon>
        <taxon>Actinomycetes</taxon>
        <taxon>Streptosporangiales</taxon>
        <taxon>Streptosporangiaceae</taxon>
        <taxon>Nonomuraea</taxon>
    </lineage>
</organism>
<dbReference type="RefSeq" id="WP_379534023.1">
    <property type="nucleotide sequence ID" value="NZ_JBHSBI010000032.1"/>
</dbReference>
<name>A0ABV8GPQ6_9ACTN</name>
<dbReference type="SUPFAM" id="SSF51735">
    <property type="entry name" value="NAD(P)-binding Rossmann-fold domains"/>
    <property type="match status" value="1"/>
</dbReference>
<feature type="domain" description="Saccharopine dehydrogenase NADP binding" evidence="1">
    <location>
        <begin position="4"/>
        <end position="97"/>
    </location>
</feature>
<protein>
    <submittedName>
        <fullName evidence="2">Saccharopine dehydrogenase NADP-binding domain-containing protein</fullName>
    </submittedName>
</protein>
<keyword evidence="3" id="KW-1185">Reference proteome</keyword>
<accession>A0ABV8GPQ6</accession>
<evidence type="ECO:0000259" key="1">
    <source>
        <dbReference type="Pfam" id="PF03435"/>
    </source>
</evidence>
<dbReference type="PANTHER" id="PTHR43781">
    <property type="entry name" value="SACCHAROPINE DEHYDROGENASE"/>
    <property type="match status" value="1"/>
</dbReference>
<dbReference type="InterPro" id="IPR005097">
    <property type="entry name" value="Sacchrp_dh_NADP-bd"/>
</dbReference>
<dbReference type="Pfam" id="PF03435">
    <property type="entry name" value="Sacchrp_dh_NADP"/>
    <property type="match status" value="1"/>
</dbReference>
<sequence length="340" mass="34113">MGRVAVVGAYGEVGACAVAELGGADLRVGGRDPHRTQALAEKAGAEPMTVDVTDARSLAAFCAGSDVVLNCAGPALTVGARVAEAAQAAGAAYVDAAGDDPLHAALTALPWTGSRPAVLSAGMMPGLSGLLPMLLGPCARLTGYVGGCDTFTPVAARDYLAATAGGYGRSGVAWRAGGKIALGTLRDARIPGFPGTVTAVPYLSTETERLAERLGAAEVDWYSVFTGPHVVAALSRGEDAAGLCAAAELDSFGRQRYQLMVFESGDGRRLVCRATGAGALSGAAAATAVIAVLDGLVPPGVWHLPQALDPQWAVSRLAAGPAVIGLHVLAGEAAEEEGTL</sequence>
<proteinExistence type="predicted"/>
<dbReference type="InterPro" id="IPR036291">
    <property type="entry name" value="NAD(P)-bd_dom_sf"/>
</dbReference>
<reference evidence="3" key="1">
    <citation type="journal article" date="2019" name="Int. J. Syst. Evol. Microbiol.">
        <title>The Global Catalogue of Microorganisms (GCM) 10K type strain sequencing project: providing services to taxonomists for standard genome sequencing and annotation.</title>
        <authorList>
            <consortium name="The Broad Institute Genomics Platform"/>
            <consortium name="The Broad Institute Genome Sequencing Center for Infectious Disease"/>
            <person name="Wu L."/>
            <person name="Ma J."/>
        </authorList>
    </citation>
    <scope>NUCLEOTIDE SEQUENCE [LARGE SCALE GENOMIC DNA]</scope>
    <source>
        <strain evidence="3">TBRC 1276</strain>
    </source>
</reference>
<comment type="caution">
    <text evidence="2">The sequence shown here is derived from an EMBL/GenBank/DDBJ whole genome shotgun (WGS) entry which is preliminary data.</text>
</comment>
<gene>
    <name evidence="2" type="ORF">ACFOY2_43590</name>
</gene>
<dbReference type="PANTHER" id="PTHR43781:SF1">
    <property type="entry name" value="SACCHAROPINE DEHYDROGENASE"/>
    <property type="match status" value="1"/>
</dbReference>
<evidence type="ECO:0000313" key="2">
    <source>
        <dbReference type="EMBL" id="MFC4014174.1"/>
    </source>
</evidence>
<dbReference type="Proteomes" id="UP001595851">
    <property type="component" value="Unassembled WGS sequence"/>
</dbReference>
<evidence type="ECO:0000313" key="3">
    <source>
        <dbReference type="Proteomes" id="UP001595851"/>
    </source>
</evidence>